<sequence>MQRVTPPHRYFYYKIPLLDATYRTTRYALPLFFIYVRTNVCYAVVGAFVIQQETAVHIEEALQTWNKKWNAKYFMVDFCLEEIKGKLYPPNNVDTEIILCDFHREKAWSEWLNKKAHGVQNVKVILQMIRDVAKATTMESHTKALAALTKKKAGLEEK</sequence>
<evidence type="ECO:0000313" key="1">
    <source>
        <dbReference type="EMBL" id="OCT81572.1"/>
    </source>
</evidence>
<dbReference type="Proteomes" id="UP000694892">
    <property type="component" value="Chromosome 5L"/>
</dbReference>
<dbReference type="PANTHER" id="PTHR47456">
    <property type="entry name" value="PHD-TYPE DOMAIN-CONTAINING PROTEIN"/>
    <property type="match status" value="1"/>
</dbReference>
<protein>
    <recommendedName>
        <fullName evidence="3">MULE transposase domain-containing protein</fullName>
    </recommendedName>
</protein>
<evidence type="ECO:0000313" key="2">
    <source>
        <dbReference type="Proteomes" id="UP000694892"/>
    </source>
</evidence>
<gene>
    <name evidence="1" type="ORF">XELAEV_18028395mg</name>
</gene>
<reference evidence="2" key="1">
    <citation type="journal article" date="2016" name="Nature">
        <title>Genome evolution in the allotetraploid frog Xenopus laevis.</title>
        <authorList>
            <person name="Session A.M."/>
            <person name="Uno Y."/>
            <person name="Kwon T."/>
            <person name="Chapman J.A."/>
            <person name="Toyoda A."/>
            <person name="Takahashi S."/>
            <person name="Fukui A."/>
            <person name="Hikosaka A."/>
            <person name="Suzuki A."/>
            <person name="Kondo M."/>
            <person name="van Heeringen S.J."/>
            <person name="Quigley I."/>
            <person name="Heinz S."/>
            <person name="Ogino H."/>
            <person name="Ochi H."/>
            <person name="Hellsten U."/>
            <person name="Lyons J.B."/>
            <person name="Simakov O."/>
            <person name="Putnam N."/>
            <person name="Stites J."/>
            <person name="Kuroki Y."/>
            <person name="Tanaka T."/>
            <person name="Michiue T."/>
            <person name="Watanabe M."/>
            <person name="Bogdanovic O."/>
            <person name="Lister R."/>
            <person name="Georgiou G."/>
            <person name="Paranjpe S.S."/>
            <person name="van Kruijsbergen I."/>
            <person name="Shu S."/>
            <person name="Carlson J."/>
            <person name="Kinoshita T."/>
            <person name="Ohta Y."/>
            <person name="Mawaribuchi S."/>
            <person name="Jenkins J."/>
            <person name="Grimwood J."/>
            <person name="Schmutz J."/>
            <person name="Mitros T."/>
            <person name="Mozaffari S.V."/>
            <person name="Suzuki Y."/>
            <person name="Haramoto Y."/>
            <person name="Yamamoto T.S."/>
            <person name="Takagi C."/>
            <person name="Heald R."/>
            <person name="Miller K."/>
            <person name="Haudenschild C."/>
            <person name="Kitzman J."/>
            <person name="Nakayama T."/>
            <person name="Izutsu Y."/>
            <person name="Robert J."/>
            <person name="Fortriede J."/>
            <person name="Burns K."/>
            <person name="Lotay V."/>
            <person name="Karimi K."/>
            <person name="Yasuoka Y."/>
            <person name="Dichmann D.S."/>
            <person name="Flajnik M.F."/>
            <person name="Houston D.W."/>
            <person name="Shendure J."/>
            <person name="DuPasquier L."/>
            <person name="Vize P.D."/>
            <person name="Zorn A.M."/>
            <person name="Ito M."/>
            <person name="Marcotte E.M."/>
            <person name="Wallingford J.B."/>
            <person name="Ito Y."/>
            <person name="Asashima M."/>
            <person name="Ueno N."/>
            <person name="Matsuda Y."/>
            <person name="Veenstra G.J."/>
            <person name="Fujiyama A."/>
            <person name="Harland R.M."/>
            <person name="Taira M."/>
            <person name="Rokhsar D.S."/>
        </authorList>
    </citation>
    <scope>NUCLEOTIDE SEQUENCE [LARGE SCALE GENOMIC DNA]</scope>
    <source>
        <strain evidence="2">J</strain>
    </source>
</reference>
<name>A0A974HKK6_XENLA</name>
<dbReference type="EMBL" id="CM004474">
    <property type="protein sequence ID" value="OCT81572.1"/>
    <property type="molecule type" value="Genomic_DNA"/>
</dbReference>
<accession>A0A974HKK6</accession>
<dbReference type="OMA" id="CIMDATY"/>
<evidence type="ECO:0008006" key="3">
    <source>
        <dbReference type="Google" id="ProtNLM"/>
    </source>
</evidence>
<organism evidence="1 2">
    <name type="scientific">Xenopus laevis</name>
    <name type="common">African clawed frog</name>
    <dbReference type="NCBI Taxonomy" id="8355"/>
    <lineage>
        <taxon>Eukaryota</taxon>
        <taxon>Metazoa</taxon>
        <taxon>Chordata</taxon>
        <taxon>Craniata</taxon>
        <taxon>Vertebrata</taxon>
        <taxon>Euteleostomi</taxon>
        <taxon>Amphibia</taxon>
        <taxon>Batrachia</taxon>
        <taxon>Anura</taxon>
        <taxon>Pipoidea</taxon>
        <taxon>Pipidae</taxon>
        <taxon>Xenopodinae</taxon>
        <taxon>Xenopus</taxon>
        <taxon>Xenopus</taxon>
    </lineage>
</organism>
<dbReference type="AlphaFoldDB" id="A0A974HKK6"/>
<dbReference type="PANTHER" id="PTHR47456:SF4">
    <property type="entry name" value="SWIM-TYPE DOMAIN-CONTAINING PROTEIN"/>
    <property type="match status" value="1"/>
</dbReference>
<proteinExistence type="predicted"/>